<comment type="caution">
    <text evidence="11">The sequence shown here is derived from an EMBL/GenBank/DDBJ whole genome shotgun (WGS) entry which is preliminary data.</text>
</comment>
<evidence type="ECO:0000256" key="7">
    <source>
        <dbReference type="ARBA" id="ARBA00023128"/>
    </source>
</evidence>
<keyword evidence="2" id="KW-0813">Transport</keyword>
<evidence type="ECO:0000313" key="11">
    <source>
        <dbReference type="EMBL" id="KAK0546214.1"/>
    </source>
</evidence>
<sequence length="394" mass="42549">MSVELDWKALFVDTTFTDTLLNAINRTLTATQANRPSFVGPITATSLDLGSEPPETEIIHIGDIDTLFLNHQEQAQQPASVPEDVHPHPDDPDFFPSSASVIVNPNLAPGGGLGRTAGAAGPASPGGAPLPTPTPTLHPSTAELPPGNTATVAPSLQVHLKTNWKSTTVRLNIKTSLVIHYPSPHFMSLDLSINLVGLLFDGVIVLAFEGEKKKMHLSIVEFEEEEEEDDDEDEDEQELGEDEGGGFGPTEEDDGRSSVTHETGTTTVPTALRVQGVPPKLSRSITALDPQIGLPPTLGGRRPPLRSHSANAYLPSTNTFYPPPPSLASTPGLRLLPALHFESSVGDEGQGNKHHMLKNVGKVERFVQEMVRKMIEDHLLYPHFKSFNLKRNPS</sequence>
<dbReference type="Proteomes" id="UP001176517">
    <property type="component" value="Unassembled WGS sequence"/>
</dbReference>
<dbReference type="EMBL" id="JAPDMZ010000202">
    <property type="protein sequence ID" value="KAK0546214.1"/>
    <property type="molecule type" value="Genomic_DNA"/>
</dbReference>
<protein>
    <submittedName>
        <fullName evidence="11">Mitochondrial distribution and morphology protein 12</fullName>
    </submittedName>
</protein>
<keyword evidence="5" id="KW-0445">Lipid transport</keyword>
<evidence type="ECO:0000256" key="3">
    <source>
        <dbReference type="ARBA" id="ARBA00022787"/>
    </source>
</evidence>
<organism evidence="11 12">
    <name type="scientific">Tilletia horrida</name>
    <dbReference type="NCBI Taxonomy" id="155126"/>
    <lineage>
        <taxon>Eukaryota</taxon>
        <taxon>Fungi</taxon>
        <taxon>Dikarya</taxon>
        <taxon>Basidiomycota</taxon>
        <taxon>Ustilaginomycotina</taxon>
        <taxon>Exobasidiomycetes</taxon>
        <taxon>Tilletiales</taxon>
        <taxon>Tilletiaceae</taxon>
        <taxon>Tilletia</taxon>
    </lineage>
</organism>
<evidence type="ECO:0000256" key="8">
    <source>
        <dbReference type="ARBA" id="ARBA00023136"/>
    </source>
</evidence>
<dbReference type="GO" id="GO:0032865">
    <property type="term" value="C:ERMES complex"/>
    <property type="evidence" value="ECO:0007669"/>
    <property type="project" value="InterPro"/>
</dbReference>
<keyword evidence="3" id="KW-1000">Mitochondrion outer membrane</keyword>
<keyword evidence="7" id="KW-0496">Mitochondrion</keyword>
<evidence type="ECO:0000256" key="6">
    <source>
        <dbReference type="ARBA" id="ARBA00023121"/>
    </source>
</evidence>
<dbReference type="InterPro" id="IPR031468">
    <property type="entry name" value="SMP_LBD"/>
</dbReference>
<evidence type="ECO:0000256" key="5">
    <source>
        <dbReference type="ARBA" id="ARBA00023055"/>
    </source>
</evidence>
<evidence type="ECO:0000256" key="4">
    <source>
        <dbReference type="ARBA" id="ARBA00022824"/>
    </source>
</evidence>
<keyword evidence="8" id="KW-0472">Membrane</keyword>
<evidence type="ECO:0000256" key="2">
    <source>
        <dbReference type="ARBA" id="ARBA00022448"/>
    </source>
</evidence>
<feature type="region of interest" description="Disordered" evidence="9">
    <location>
        <begin position="108"/>
        <end position="137"/>
    </location>
</feature>
<dbReference type="GO" id="GO:1990456">
    <property type="term" value="P:mitochondrion-endoplasmic reticulum membrane tethering"/>
    <property type="evidence" value="ECO:0007669"/>
    <property type="project" value="TreeGrafter"/>
</dbReference>
<dbReference type="GO" id="GO:0015914">
    <property type="term" value="P:phospholipid transport"/>
    <property type="evidence" value="ECO:0007669"/>
    <property type="project" value="TreeGrafter"/>
</dbReference>
<dbReference type="PANTHER" id="PTHR28204">
    <property type="entry name" value="MITOCHONDRIAL DISTRIBUTION AND MORPHOLOGY PROTEIN 12"/>
    <property type="match status" value="1"/>
</dbReference>
<gene>
    <name evidence="11" type="primary">MDM12_2</name>
    <name evidence="11" type="ORF">OC846_005372</name>
</gene>
<name>A0AAN6GKM2_9BASI</name>
<evidence type="ECO:0000313" key="12">
    <source>
        <dbReference type="Proteomes" id="UP001176517"/>
    </source>
</evidence>
<reference evidence="11" key="1">
    <citation type="journal article" date="2023" name="PhytoFront">
        <title>Draft Genome Resources of Seven Strains of Tilletia horrida, Causal Agent of Kernel Smut of Rice.</title>
        <authorList>
            <person name="Khanal S."/>
            <person name="Antony Babu S."/>
            <person name="Zhou X.G."/>
        </authorList>
    </citation>
    <scope>NUCLEOTIDE SEQUENCE</scope>
    <source>
        <strain evidence="11">TX6</strain>
    </source>
</reference>
<proteinExistence type="predicted"/>
<evidence type="ECO:0000256" key="9">
    <source>
        <dbReference type="SAM" id="MobiDB-lite"/>
    </source>
</evidence>
<dbReference type="GO" id="GO:0008289">
    <property type="term" value="F:lipid binding"/>
    <property type="evidence" value="ECO:0007669"/>
    <property type="project" value="UniProtKB-KW"/>
</dbReference>
<dbReference type="PANTHER" id="PTHR28204:SF1">
    <property type="entry name" value="MITOCHONDRIAL DISTRIBUTION AND MORPHOLOGY PROTEIN 12"/>
    <property type="match status" value="1"/>
</dbReference>
<dbReference type="InterPro" id="IPR058825">
    <property type="entry name" value="MDM34_N"/>
</dbReference>
<dbReference type="InterPro" id="IPR027532">
    <property type="entry name" value="Mdm12"/>
</dbReference>
<feature type="compositionally biased region" description="Low complexity" evidence="9">
    <location>
        <begin position="116"/>
        <end position="127"/>
    </location>
</feature>
<dbReference type="GO" id="GO:0007005">
    <property type="term" value="P:mitochondrion organization"/>
    <property type="evidence" value="ECO:0007669"/>
    <property type="project" value="InterPro"/>
</dbReference>
<feature type="compositionally biased region" description="Acidic residues" evidence="9">
    <location>
        <begin position="222"/>
        <end position="254"/>
    </location>
</feature>
<keyword evidence="12" id="KW-1185">Reference proteome</keyword>
<keyword evidence="4" id="KW-0256">Endoplasmic reticulum</keyword>
<accession>A0AAN6GKM2</accession>
<dbReference type="AlphaFoldDB" id="A0AAN6GKM2"/>
<comment type="subcellular location">
    <subcellularLocation>
        <location evidence="1">Membrane</location>
    </subcellularLocation>
</comment>
<evidence type="ECO:0000259" key="10">
    <source>
        <dbReference type="PROSITE" id="PS51847"/>
    </source>
</evidence>
<feature type="domain" description="SMP-LTD" evidence="10">
    <location>
        <begin position="1"/>
        <end position="390"/>
    </location>
</feature>
<evidence type="ECO:0000256" key="1">
    <source>
        <dbReference type="ARBA" id="ARBA00004370"/>
    </source>
</evidence>
<feature type="region of interest" description="Disordered" evidence="9">
    <location>
        <begin position="222"/>
        <end position="276"/>
    </location>
</feature>
<dbReference type="Pfam" id="PF26545">
    <property type="entry name" value="Mdm34_N"/>
    <property type="match status" value="1"/>
</dbReference>
<keyword evidence="6" id="KW-0446">Lipid-binding</keyword>
<feature type="compositionally biased region" description="Low complexity" evidence="9">
    <location>
        <begin position="260"/>
        <end position="270"/>
    </location>
</feature>
<dbReference type="PROSITE" id="PS51847">
    <property type="entry name" value="SMP"/>
    <property type="match status" value="1"/>
</dbReference>